<name>A0ABQ6AQV1_9BRAD</name>
<dbReference type="InterPro" id="IPR036388">
    <property type="entry name" value="WH-like_DNA-bd_sf"/>
</dbReference>
<dbReference type="InterPro" id="IPR036390">
    <property type="entry name" value="WH_DNA-bd_sf"/>
</dbReference>
<dbReference type="Proteomes" id="UP001156905">
    <property type="component" value="Unassembled WGS sequence"/>
</dbReference>
<accession>A0ABQ6AQV1</accession>
<keyword evidence="1" id="KW-0805">Transcription regulation</keyword>
<dbReference type="Gene3D" id="1.10.10.10">
    <property type="entry name" value="Winged helix-like DNA-binding domain superfamily/Winged helix DNA-binding domain"/>
    <property type="match status" value="1"/>
</dbReference>
<feature type="domain" description="HTH gntR-type" evidence="4">
    <location>
        <begin position="7"/>
        <end position="73"/>
    </location>
</feature>
<evidence type="ECO:0000259" key="4">
    <source>
        <dbReference type="PROSITE" id="PS50949"/>
    </source>
</evidence>
<keyword evidence="2" id="KW-0238">DNA-binding</keyword>
<dbReference type="SUPFAM" id="SSF48008">
    <property type="entry name" value="GntR ligand-binding domain-like"/>
    <property type="match status" value="1"/>
</dbReference>
<evidence type="ECO:0000256" key="2">
    <source>
        <dbReference type="ARBA" id="ARBA00023125"/>
    </source>
</evidence>
<dbReference type="InterPro" id="IPR008920">
    <property type="entry name" value="TF_FadR/GntR_C"/>
</dbReference>
<dbReference type="InterPro" id="IPR011711">
    <property type="entry name" value="GntR_C"/>
</dbReference>
<dbReference type="Gene3D" id="1.20.120.530">
    <property type="entry name" value="GntR ligand-binding domain-like"/>
    <property type="match status" value="1"/>
</dbReference>
<dbReference type="RefSeq" id="WP_284262619.1">
    <property type="nucleotide sequence ID" value="NZ_BSOW01000004.1"/>
</dbReference>
<dbReference type="SUPFAM" id="SSF46785">
    <property type="entry name" value="Winged helix' DNA-binding domain"/>
    <property type="match status" value="1"/>
</dbReference>
<protein>
    <recommendedName>
        <fullName evidence="4">HTH gntR-type domain-containing protein</fullName>
    </recommendedName>
</protein>
<dbReference type="Pfam" id="PF00392">
    <property type="entry name" value="GntR"/>
    <property type="match status" value="1"/>
</dbReference>
<dbReference type="SMART" id="SM00345">
    <property type="entry name" value="HTH_GNTR"/>
    <property type="match status" value="1"/>
</dbReference>
<dbReference type="PANTHER" id="PTHR43537:SF53">
    <property type="entry name" value="HTH-TYPE TRANSCRIPTIONAL REPRESSOR NANR"/>
    <property type="match status" value="1"/>
</dbReference>
<dbReference type="PANTHER" id="PTHR43537">
    <property type="entry name" value="TRANSCRIPTIONAL REGULATOR, GNTR FAMILY"/>
    <property type="match status" value="1"/>
</dbReference>
<dbReference type="PRINTS" id="PR00035">
    <property type="entry name" value="HTHGNTR"/>
</dbReference>
<sequence>MPKKTPQRDGLKALNILRERILRLEISPGSVIDENALASMLSVSRTPVREAIIQLISEGLAIRDGRFARVAPLNFDDIPRLYEALLVSSRMIIRLAAEHRTPDDLNDIKAMHEAFEKHKYSGDAMHRQDANVNFHLAIAHAAHNPYFFDFYRKTLTASSRLSLACFAGAAKNGANTGAVSEKSDAELFAHVTETSRQHGLMVKAIQKRNIEEADNLAVKHHELACNRIKHLMFSLPTSTANLVLHPKAAAA</sequence>
<dbReference type="EMBL" id="BSOW01000004">
    <property type="protein sequence ID" value="GLR84643.1"/>
    <property type="molecule type" value="Genomic_DNA"/>
</dbReference>
<dbReference type="InterPro" id="IPR000524">
    <property type="entry name" value="Tscrpt_reg_HTH_GntR"/>
</dbReference>
<dbReference type="SMART" id="SM00895">
    <property type="entry name" value="FCD"/>
    <property type="match status" value="1"/>
</dbReference>
<keyword evidence="6" id="KW-1185">Reference proteome</keyword>
<evidence type="ECO:0000256" key="1">
    <source>
        <dbReference type="ARBA" id="ARBA00023015"/>
    </source>
</evidence>
<reference evidence="6" key="1">
    <citation type="journal article" date="2019" name="Int. J. Syst. Evol. Microbiol.">
        <title>The Global Catalogue of Microorganisms (GCM) 10K type strain sequencing project: providing services to taxonomists for standard genome sequencing and annotation.</title>
        <authorList>
            <consortium name="The Broad Institute Genomics Platform"/>
            <consortium name="The Broad Institute Genome Sequencing Center for Infectious Disease"/>
            <person name="Wu L."/>
            <person name="Ma J."/>
        </authorList>
    </citation>
    <scope>NUCLEOTIDE SEQUENCE [LARGE SCALE GENOMIC DNA]</scope>
    <source>
        <strain evidence="6">NBRC 102520</strain>
    </source>
</reference>
<proteinExistence type="predicted"/>
<keyword evidence="3" id="KW-0804">Transcription</keyword>
<evidence type="ECO:0000313" key="5">
    <source>
        <dbReference type="EMBL" id="GLR84643.1"/>
    </source>
</evidence>
<evidence type="ECO:0000256" key="3">
    <source>
        <dbReference type="ARBA" id="ARBA00023163"/>
    </source>
</evidence>
<comment type="caution">
    <text evidence="5">The sequence shown here is derived from an EMBL/GenBank/DDBJ whole genome shotgun (WGS) entry which is preliminary data.</text>
</comment>
<evidence type="ECO:0000313" key="6">
    <source>
        <dbReference type="Proteomes" id="UP001156905"/>
    </source>
</evidence>
<dbReference type="PROSITE" id="PS50949">
    <property type="entry name" value="HTH_GNTR"/>
    <property type="match status" value="1"/>
</dbReference>
<organism evidence="5 6">
    <name type="scientific">Bradyrhizobium iriomotense</name>
    <dbReference type="NCBI Taxonomy" id="441950"/>
    <lineage>
        <taxon>Bacteria</taxon>
        <taxon>Pseudomonadati</taxon>
        <taxon>Pseudomonadota</taxon>
        <taxon>Alphaproteobacteria</taxon>
        <taxon>Hyphomicrobiales</taxon>
        <taxon>Nitrobacteraceae</taxon>
        <taxon>Bradyrhizobium</taxon>
    </lineage>
</organism>
<gene>
    <name evidence="5" type="ORF">GCM10007857_13530</name>
</gene>
<dbReference type="Pfam" id="PF07729">
    <property type="entry name" value="FCD"/>
    <property type="match status" value="1"/>
</dbReference>